<gene>
    <name evidence="1" type="ORF">PSJ8397_03017</name>
</gene>
<evidence type="ECO:0000313" key="1">
    <source>
        <dbReference type="EMBL" id="SLN56766.1"/>
    </source>
</evidence>
<dbReference type="SUPFAM" id="SSF160207">
    <property type="entry name" value="NMB0488-like"/>
    <property type="match status" value="1"/>
</dbReference>
<proteinExistence type="predicted"/>
<dbReference type="EMBL" id="FWFT01000005">
    <property type="protein sequence ID" value="SLN56766.1"/>
    <property type="molecule type" value="Genomic_DNA"/>
</dbReference>
<dbReference type="InterPro" id="IPR037891">
    <property type="entry name" value="Cdil-like_sf"/>
</dbReference>
<dbReference type="AlphaFoldDB" id="A0A1Y5T933"/>
<keyword evidence="2" id="KW-1185">Reference proteome</keyword>
<dbReference type="Pfam" id="PF07262">
    <property type="entry name" value="CdiI"/>
    <property type="match status" value="1"/>
</dbReference>
<protein>
    <submittedName>
        <fullName evidence="1">Uncharacterized protein</fullName>
    </submittedName>
</protein>
<organism evidence="1 2">
    <name type="scientific">Pseudooctadecabacter jejudonensis</name>
    <dbReference type="NCBI Taxonomy" id="1391910"/>
    <lineage>
        <taxon>Bacteria</taxon>
        <taxon>Pseudomonadati</taxon>
        <taxon>Pseudomonadota</taxon>
        <taxon>Alphaproteobacteria</taxon>
        <taxon>Rhodobacterales</taxon>
        <taxon>Paracoccaceae</taxon>
        <taxon>Pseudooctadecabacter</taxon>
    </lineage>
</organism>
<reference evidence="1 2" key="1">
    <citation type="submission" date="2017-03" db="EMBL/GenBank/DDBJ databases">
        <authorList>
            <person name="Afonso C.L."/>
            <person name="Miller P.J."/>
            <person name="Scott M.A."/>
            <person name="Spackman E."/>
            <person name="Goraichik I."/>
            <person name="Dimitrov K.M."/>
            <person name="Suarez D.L."/>
            <person name="Swayne D.E."/>
        </authorList>
    </citation>
    <scope>NUCLEOTIDE SEQUENCE [LARGE SCALE GENOMIC DNA]</scope>
    <source>
        <strain evidence="1 2">CECT 8397</strain>
    </source>
</reference>
<dbReference type="Proteomes" id="UP000193623">
    <property type="component" value="Unassembled WGS sequence"/>
</dbReference>
<sequence>MKRKVLTPEEAGAKMRAKFAKLAEETIRRRPPIPDQKLASVEAYQFFINIYTEHLSGNSVIDPDSYDAFLDPACSNEELGRSARLALADSRMIDPTSEESDRLNEARRKNFERAEAAMMKRAGVKTFKAFYRGYTVATLREIHGQIEIKGHKPVTRRGYDGIPGHEARVVPADASDADLGAAIRAELAISAKYT</sequence>
<dbReference type="RefSeq" id="WP_085865393.1">
    <property type="nucleotide sequence ID" value="NZ_FWFT01000005.1"/>
</dbReference>
<dbReference type="Gene3D" id="3.40.1590.10">
    <property type="entry name" value="NMB0488-like"/>
    <property type="match status" value="1"/>
</dbReference>
<dbReference type="InterPro" id="IPR009888">
    <property type="entry name" value="CdiI_Proteobact"/>
</dbReference>
<name>A0A1Y5T933_9RHOB</name>
<accession>A0A1Y5T933</accession>
<evidence type="ECO:0000313" key="2">
    <source>
        <dbReference type="Proteomes" id="UP000193623"/>
    </source>
</evidence>